<dbReference type="OrthoDB" id="9801832at2"/>
<dbReference type="PROSITE" id="PS50846">
    <property type="entry name" value="HMA_2"/>
    <property type="match status" value="1"/>
</dbReference>
<dbReference type="EMBL" id="UETB01000028">
    <property type="protein sequence ID" value="SSA47434.1"/>
    <property type="molecule type" value="Genomic_DNA"/>
</dbReference>
<dbReference type="InterPro" id="IPR006121">
    <property type="entry name" value="HMA_dom"/>
</dbReference>
<dbReference type="RefSeq" id="WP_110853991.1">
    <property type="nucleotide sequence ID" value="NZ_QKLZ01000028.1"/>
</dbReference>
<dbReference type="Gene3D" id="3.30.70.100">
    <property type="match status" value="1"/>
</dbReference>
<dbReference type="SUPFAM" id="SSF55008">
    <property type="entry name" value="HMA, heavy metal-associated domain"/>
    <property type="match status" value="1"/>
</dbReference>
<keyword evidence="3" id="KW-1185">Reference proteome</keyword>
<dbReference type="Proteomes" id="UP000250222">
    <property type="component" value="Unassembled WGS sequence"/>
</dbReference>
<proteinExistence type="predicted"/>
<organism evidence="2 3">
    <name type="scientific">Georgenia satyanarayanai</name>
    <dbReference type="NCBI Taxonomy" id="860221"/>
    <lineage>
        <taxon>Bacteria</taxon>
        <taxon>Bacillati</taxon>
        <taxon>Actinomycetota</taxon>
        <taxon>Actinomycetes</taxon>
        <taxon>Micrococcales</taxon>
        <taxon>Bogoriellaceae</taxon>
        <taxon>Georgenia</taxon>
    </lineage>
</organism>
<name>A0A2Y9AST1_9MICO</name>
<evidence type="ECO:0000313" key="3">
    <source>
        <dbReference type="Proteomes" id="UP000250222"/>
    </source>
</evidence>
<protein>
    <submittedName>
        <fullName evidence="2">Copper chaperone CopZ</fullName>
    </submittedName>
</protein>
<feature type="domain" description="HMA" evidence="1">
    <location>
        <begin position="6"/>
        <end position="74"/>
    </location>
</feature>
<dbReference type="GO" id="GO:0046872">
    <property type="term" value="F:metal ion binding"/>
    <property type="evidence" value="ECO:0007669"/>
    <property type="project" value="InterPro"/>
</dbReference>
<evidence type="ECO:0000259" key="1">
    <source>
        <dbReference type="PROSITE" id="PS50846"/>
    </source>
</evidence>
<dbReference type="Pfam" id="PF00403">
    <property type="entry name" value="HMA"/>
    <property type="match status" value="1"/>
</dbReference>
<gene>
    <name evidence="2" type="ORF">SAMN05216184_1284</name>
</gene>
<reference evidence="2 3" key="1">
    <citation type="submission" date="2016-10" db="EMBL/GenBank/DDBJ databases">
        <authorList>
            <person name="Cai Z."/>
        </authorList>
    </citation>
    <scope>NUCLEOTIDE SEQUENCE [LARGE SCALE GENOMIC DNA]</scope>
    <source>
        <strain evidence="2 3">CGMCC 1.10826</strain>
    </source>
</reference>
<sequence length="78" mass="8273">MSTSTSTSTRIVFELSDYCPSCGVDVADHLFRLGDVHGVDVDLASGRVQVEYDASRLDVQDLLVTIGGSGAMARPVRG</sequence>
<evidence type="ECO:0000313" key="2">
    <source>
        <dbReference type="EMBL" id="SSA47434.1"/>
    </source>
</evidence>
<dbReference type="CDD" id="cd00371">
    <property type="entry name" value="HMA"/>
    <property type="match status" value="1"/>
</dbReference>
<dbReference type="AlphaFoldDB" id="A0A2Y9AST1"/>
<accession>A0A2Y9AST1</accession>
<dbReference type="InterPro" id="IPR036163">
    <property type="entry name" value="HMA_dom_sf"/>
</dbReference>